<name>A0ABD6AA07_9EURY</name>
<dbReference type="Pfam" id="PF24033">
    <property type="entry name" value="DUF7342"/>
    <property type="match status" value="1"/>
</dbReference>
<accession>A0ABD6AA07</accession>
<dbReference type="RefSeq" id="WP_276303636.1">
    <property type="nucleotide sequence ID" value="NZ_CP119992.1"/>
</dbReference>
<evidence type="ECO:0000313" key="1">
    <source>
        <dbReference type="EMBL" id="MFC7317108.1"/>
    </source>
</evidence>
<evidence type="ECO:0000313" key="2">
    <source>
        <dbReference type="Proteomes" id="UP001596547"/>
    </source>
</evidence>
<dbReference type="GeneID" id="79316238"/>
<dbReference type="EMBL" id="JBHTBF010000002">
    <property type="protein sequence ID" value="MFC7317108.1"/>
    <property type="molecule type" value="Genomic_DNA"/>
</dbReference>
<sequence length="178" mass="19956">MGTSGSADDSRGATTWKEHTTAFDRVQSVALTVSEPHTASWVAEEAFVAENTARRHLTRLAELNVLTADTDGDATTYYPDPVYVRTRELRSLVDEHDRDELTSLAVDLKVDIERWQDEYDAVVPDDVRGGVAAGDVSAEEACERRRVVSDWEHARYRLSLIEDALERYAEFTARLAPV</sequence>
<organism evidence="1 2">
    <name type="scientific">Halomarina halobia</name>
    <dbReference type="NCBI Taxonomy" id="3033386"/>
    <lineage>
        <taxon>Archaea</taxon>
        <taxon>Methanobacteriati</taxon>
        <taxon>Methanobacteriota</taxon>
        <taxon>Stenosarchaea group</taxon>
        <taxon>Halobacteria</taxon>
        <taxon>Halobacteriales</taxon>
        <taxon>Natronomonadaceae</taxon>
        <taxon>Halomarina</taxon>
    </lineage>
</organism>
<comment type="caution">
    <text evidence="1">The sequence shown here is derived from an EMBL/GenBank/DDBJ whole genome shotgun (WGS) entry which is preliminary data.</text>
</comment>
<dbReference type="InterPro" id="IPR055766">
    <property type="entry name" value="DUF7342"/>
</dbReference>
<gene>
    <name evidence="1" type="ORF">ACFQPE_09905</name>
</gene>
<keyword evidence="2" id="KW-1185">Reference proteome</keyword>
<dbReference type="AlphaFoldDB" id="A0ABD6AA07"/>
<reference evidence="1 2" key="1">
    <citation type="journal article" date="2019" name="Int. J. Syst. Evol. Microbiol.">
        <title>The Global Catalogue of Microorganisms (GCM) 10K type strain sequencing project: providing services to taxonomists for standard genome sequencing and annotation.</title>
        <authorList>
            <consortium name="The Broad Institute Genomics Platform"/>
            <consortium name="The Broad Institute Genome Sequencing Center for Infectious Disease"/>
            <person name="Wu L."/>
            <person name="Ma J."/>
        </authorList>
    </citation>
    <scope>NUCLEOTIDE SEQUENCE [LARGE SCALE GENOMIC DNA]</scope>
    <source>
        <strain evidence="1 2">PSR21</strain>
    </source>
</reference>
<dbReference type="Proteomes" id="UP001596547">
    <property type="component" value="Unassembled WGS sequence"/>
</dbReference>
<proteinExistence type="predicted"/>
<protein>
    <submittedName>
        <fullName evidence="1">ArsR family transcriptional regulator</fullName>
    </submittedName>
</protein>